<dbReference type="PROSITE" id="PS51257">
    <property type="entry name" value="PROKAR_LIPOPROTEIN"/>
    <property type="match status" value="1"/>
</dbReference>
<dbReference type="EMBL" id="AZDA01000032">
    <property type="protein sequence ID" value="KRK39910.1"/>
    <property type="molecule type" value="Genomic_DNA"/>
</dbReference>
<accession>A0A0R1GZZ8</accession>
<dbReference type="AlphaFoldDB" id="A0A0R1GZZ8"/>
<dbReference type="Proteomes" id="UP000051461">
    <property type="component" value="Unassembled WGS sequence"/>
</dbReference>
<gene>
    <name evidence="3" type="ORF">FC07_GL002157</name>
</gene>
<comment type="caution">
    <text evidence="3">The sequence shown here is derived from an EMBL/GenBank/DDBJ whole genome shotgun (WGS) entry which is preliminary data.</text>
</comment>
<name>A0A0R1GZZ8_9LACO</name>
<feature type="compositionally biased region" description="Polar residues" evidence="2">
    <location>
        <begin position="325"/>
        <end position="341"/>
    </location>
</feature>
<dbReference type="STRING" id="1423726.FC07_GL002157"/>
<evidence type="ECO:0000256" key="1">
    <source>
        <dbReference type="SAM" id="Coils"/>
    </source>
</evidence>
<proteinExistence type="predicted"/>
<protein>
    <recommendedName>
        <fullName evidence="5">Lipoprotein</fullName>
    </recommendedName>
</protein>
<evidence type="ECO:0000313" key="3">
    <source>
        <dbReference type="EMBL" id="KRK39910.1"/>
    </source>
</evidence>
<organism evidence="3 4">
    <name type="scientific">Loigolactobacillus bifermentans DSM 20003</name>
    <dbReference type="NCBI Taxonomy" id="1423726"/>
    <lineage>
        <taxon>Bacteria</taxon>
        <taxon>Bacillati</taxon>
        <taxon>Bacillota</taxon>
        <taxon>Bacilli</taxon>
        <taxon>Lactobacillales</taxon>
        <taxon>Lactobacillaceae</taxon>
        <taxon>Loigolactobacillus</taxon>
    </lineage>
</organism>
<feature type="region of interest" description="Disordered" evidence="2">
    <location>
        <begin position="322"/>
        <end position="341"/>
    </location>
</feature>
<keyword evidence="4" id="KW-1185">Reference proteome</keyword>
<keyword evidence="1" id="KW-0175">Coiled coil</keyword>
<evidence type="ECO:0000313" key="4">
    <source>
        <dbReference type="Proteomes" id="UP000051461"/>
    </source>
</evidence>
<dbReference type="PATRIC" id="fig|1423726.3.peg.2241"/>
<reference evidence="3 4" key="1">
    <citation type="journal article" date="2015" name="Genome Announc.">
        <title>Expanding the biotechnology potential of lactobacilli through comparative genomics of 213 strains and associated genera.</title>
        <authorList>
            <person name="Sun Z."/>
            <person name="Harris H.M."/>
            <person name="McCann A."/>
            <person name="Guo C."/>
            <person name="Argimon S."/>
            <person name="Zhang W."/>
            <person name="Yang X."/>
            <person name="Jeffery I.B."/>
            <person name="Cooney J.C."/>
            <person name="Kagawa T.F."/>
            <person name="Liu W."/>
            <person name="Song Y."/>
            <person name="Salvetti E."/>
            <person name="Wrobel A."/>
            <person name="Rasinkangas P."/>
            <person name="Parkhill J."/>
            <person name="Rea M.C."/>
            <person name="O'Sullivan O."/>
            <person name="Ritari J."/>
            <person name="Douillard F.P."/>
            <person name="Paul Ross R."/>
            <person name="Yang R."/>
            <person name="Briner A.E."/>
            <person name="Felis G.E."/>
            <person name="de Vos W.M."/>
            <person name="Barrangou R."/>
            <person name="Klaenhammer T.R."/>
            <person name="Caufield P.W."/>
            <person name="Cui Y."/>
            <person name="Zhang H."/>
            <person name="O'Toole P.W."/>
        </authorList>
    </citation>
    <scope>NUCLEOTIDE SEQUENCE [LARGE SCALE GENOMIC DNA]</scope>
    <source>
        <strain evidence="3 4">DSM 20003</strain>
    </source>
</reference>
<evidence type="ECO:0008006" key="5">
    <source>
        <dbReference type="Google" id="ProtNLM"/>
    </source>
</evidence>
<sequence length="341" mass="38027">MVKLEALFKMRFKKSVLTVGVMVVVSLGLAGCQSGANQVKQKDIHIVQDAQSSHARIWYMVYAEDGGQSVAKDSAITAVWVTKANKVTVYNTDGYLTMTDLDKKSDKQIIDMAKKDDKKNYSDDVARGKQESEELTKQLKEEYKESKAEVASDKKDLKSLSKSDYSYSDTKKDLKEKQSDVKYYPALIKQFKKISQKTVAYQQPKAGKLSAEIKTDSSGNSTTAEQFHYKKFEYTGAAQNTATQSEKMSGEENSNSAIKAVCKPASNLRGSYHSVVFSDTQTRGYAFPILNEKYTGYSESADPENSNDTAYWLITKTQAKEPNANFDTSKTKNVTEVSDLD</sequence>
<feature type="coiled-coil region" evidence="1">
    <location>
        <begin position="118"/>
        <end position="156"/>
    </location>
</feature>
<evidence type="ECO:0000256" key="2">
    <source>
        <dbReference type="SAM" id="MobiDB-lite"/>
    </source>
</evidence>